<dbReference type="PRINTS" id="PR00598">
    <property type="entry name" value="HTHMARR"/>
</dbReference>
<reference evidence="3" key="1">
    <citation type="journal article" date="2019" name="Int. J. Syst. Evol. Microbiol.">
        <title>The Global Catalogue of Microorganisms (GCM) 10K type strain sequencing project: providing services to taxonomists for standard genome sequencing and annotation.</title>
        <authorList>
            <consortium name="The Broad Institute Genomics Platform"/>
            <consortium name="The Broad Institute Genome Sequencing Center for Infectious Disease"/>
            <person name="Wu L."/>
            <person name="Ma J."/>
        </authorList>
    </citation>
    <scope>NUCLEOTIDE SEQUENCE [LARGE SCALE GENOMIC DNA]</scope>
    <source>
        <strain evidence="3">JCM 16722</strain>
    </source>
</reference>
<protein>
    <recommendedName>
        <fullName evidence="1">HTH marR-type domain-containing protein</fullName>
    </recommendedName>
</protein>
<feature type="domain" description="HTH marR-type" evidence="1">
    <location>
        <begin position="6"/>
        <end position="145"/>
    </location>
</feature>
<dbReference type="PANTHER" id="PTHR33164">
    <property type="entry name" value="TRANSCRIPTIONAL REGULATOR, MARR FAMILY"/>
    <property type="match status" value="1"/>
</dbReference>
<dbReference type="InterPro" id="IPR036390">
    <property type="entry name" value="WH_DNA-bd_sf"/>
</dbReference>
<dbReference type="PROSITE" id="PS50995">
    <property type="entry name" value="HTH_MARR_2"/>
    <property type="match status" value="1"/>
</dbReference>
<dbReference type="EMBL" id="BAAAZK010000007">
    <property type="protein sequence ID" value="GAA4180806.1"/>
    <property type="molecule type" value="Genomic_DNA"/>
</dbReference>
<sequence>MVKYIANIIVMEINTILNIIKIQSVLTKKFDGLSLHGISLTDFMILHILSKAPGNRLKRIDLAENTGLTASGITRIILPLEKIGLVEKDSNERDARVSYVKLSTAGDKVYKEASVTADYISKKLLDGMAAEDLEIFSNQLKSLGGDI</sequence>
<comment type="caution">
    <text evidence="2">The sequence shown here is derived from an EMBL/GenBank/DDBJ whole genome shotgun (WGS) entry which is preliminary data.</text>
</comment>
<dbReference type="InterPro" id="IPR039422">
    <property type="entry name" value="MarR/SlyA-like"/>
</dbReference>
<dbReference type="Proteomes" id="UP001500167">
    <property type="component" value="Unassembled WGS sequence"/>
</dbReference>
<proteinExistence type="predicted"/>
<dbReference type="InterPro" id="IPR036388">
    <property type="entry name" value="WH-like_DNA-bd_sf"/>
</dbReference>
<dbReference type="InterPro" id="IPR000835">
    <property type="entry name" value="HTH_MarR-typ"/>
</dbReference>
<dbReference type="SMART" id="SM00347">
    <property type="entry name" value="HTH_MARR"/>
    <property type="match status" value="1"/>
</dbReference>
<dbReference type="Gene3D" id="1.10.10.10">
    <property type="entry name" value="Winged helix-like DNA-binding domain superfamily/Winged helix DNA-binding domain"/>
    <property type="match status" value="1"/>
</dbReference>
<dbReference type="SUPFAM" id="SSF46785">
    <property type="entry name" value="Winged helix' DNA-binding domain"/>
    <property type="match status" value="1"/>
</dbReference>
<evidence type="ECO:0000313" key="2">
    <source>
        <dbReference type="EMBL" id="GAA4180806.1"/>
    </source>
</evidence>
<gene>
    <name evidence="2" type="ORF">GCM10022218_35620</name>
</gene>
<dbReference type="PANTHER" id="PTHR33164:SF99">
    <property type="entry name" value="MARR FAMILY REGULATORY PROTEIN"/>
    <property type="match status" value="1"/>
</dbReference>
<accession>A0ABP8AAI6</accession>
<evidence type="ECO:0000259" key="1">
    <source>
        <dbReference type="PROSITE" id="PS50995"/>
    </source>
</evidence>
<organism evidence="2 3">
    <name type="scientific">Sphingobacterium ginsenosidimutans</name>
    <dbReference type="NCBI Taxonomy" id="687845"/>
    <lineage>
        <taxon>Bacteria</taxon>
        <taxon>Pseudomonadati</taxon>
        <taxon>Bacteroidota</taxon>
        <taxon>Sphingobacteriia</taxon>
        <taxon>Sphingobacteriales</taxon>
        <taxon>Sphingobacteriaceae</taxon>
        <taxon>Sphingobacterium</taxon>
    </lineage>
</organism>
<name>A0ABP8AAI6_9SPHI</name>
<evidence type="ECO:0000313" key="3">
    <source>
        <dbReference type="Proteomes" id="UP001500167"/>
    </source>
</evidence>
<dbReference type="Pfam" id="PF01047">
    <property type="entry name" value="MarR"/>
    <property type="match status" value="1"/>
</dbReference>
<keyword evidence="3" id="KW-1185">Reference proteome</keyword>